<dbReference type="PROSITE" id="PS51318">
    <property type="entry name" value="TAT"/>
    <property type="match status" value="1"/>
</dbReference>
<dbReference type="RefSeq" id="WP_240258414.1">
    <property type="nucleotide sequence ID" value="NZ_CP092488.2"/>
</dbReference>
<protein>
    <recommendedName>
        <fullName evidence="5">Tat pathway signal protein</fullName>
    </recommendedName>
</protein>
<feature type="compositionally biased region" description="Low complexity" evidence="1">
    <location>
        <begin position="98"/>
        <end position="119"/>
    </location>
</feature>
<evidence type="ECO:0000313" key="3">
    <source>
        <dbReference type="EMBL" id="UMB67949.1"/>
    </source>
</evidence>
<gene>
    <name evidence="3" type="ORF">MKK62_15845</name>
</gene>
<feature type="signal peptide" evidence="2">
    <location>
        <begin position="1"/>
        <end position="35"/>
    </location>
</feature>
<evidence type="ECO:0000256" key="2">
    <source>
        <dbReference type="SAM" id="SignalP"/>
    </source>
</evidence>
<keyword evidence="2" id="KW-0732">Signal</keyword>
<accession>A0ABY3VET4</accession>
<feature type="region of interest" description="Disordered" evidence="1">
    <location>
        <begin position="97"/>
        <end position="119"/>
    </location>
</feature>
<dbReference type="Proteomes" id="UP001055336">
    <property type="component" value="Chromosome"/>
</dbReference>
<organism evidence="3 4">
    <name type="scientific">Mycobacterium paraterrae</name>
    <dbReference type="NCBI Taxonomy" id="577492"/>
    <lineage>
        <taxon>Bacteria</taxon>
        <taxon>Bacillati</taxon>
        <taxon>Actinomycetota</taxon>
        <taxon>Actinomycetes</taxon>
        <taxon>Mycobacteriales</taxon>
        <taxon>Mycobacteriaceae</taxon>
        <taxon>Mycobacterium</taxon>
    </lineage>
</organism>
<proteinExistence type="predicted"/>
<evidence type="ECO:0000313" key="4">
    <source>
        <dbReference type="Proteomes" id="UP001055336"/>
    </source>
</evidence>
<dbReference type="EMBL" id="CP092488">
    <property type="protein sequence ID" value="UMB67949.1"/>
    <property type="molecule type" value="Genomic_DNA"/>
</dbReference>
<evidence type="ECO:0008006" key="5">
    <source>
        <dbReference type="Google" id="ProtNLM"/>
    </source>
</evidence>
<name>A0ABY3VET4_9MYCO</name>
<dbReference type="InterPro" id="IPR006311">
    <property type="entry name" value="TAT_signal"/>
</dbReference>
<keyword evidence="4" id="KW-1185">Reference proteome</keyword>
<feature type="chain" id="PRO_5045857397" description="Tat pathway signal protein" evidence="2">
    <location>
        <begin position="36"/>
        <end position="175"/>
    </location>
</feature>
<sequence length="175" mass="17178">MLRAEPGFVAAVNRRRALTGGIALAALAISAPACSSPPAPAPTVDDLEEQLSLAHHDSELAAAAAVGADDQAGRALKQVAAERSQHAEALTAEIKRVAPTSSSATSPTTTTTTTTAAAAPAPPLASVVDALKASADSARQLASTSSGYRAGLLGSIAASCTASYTVALVFGAAAS</sequence>
<evidence type="ECO:0000256" key="1">
    <source>
        <dbReference type="SAM" id="MobiDB-lite"/>
    </source>
</evidence>
<reference evidence="3" key="1">
    <citation type="submission" date="2022-08" db="EMBL/GenBank/DDBJ databases">
        <title>Whole genome sequencing of non-tuberculosis mycobacteria type-strains.</title>
        <authorList>
            <person name="Igarashi Y."/>
            <person name="Osugi A."/>
            <person name="Mitarai S."/>
        </authorList>
    </citation>
    <scope>NUCLEOTIDE SEQUENCE</scope>
    <source>
        <strain evidence="3">DSM 45127</strain>
    </source>
</reference>